<accession>A0A1H2JLC0</accession>
<sequence length="729" mass="81590">MRKIKFSVCVGLLFLSIVLSSCITTQTHVAGKNSSLSAASKQIVFNINSLFDVTSSHIQISANNFWEKDTLLNLPFSSVLAEALASEFSKSGAILSVQDTGEKPLRAMGSYRVAGNDVWITVRLRRMGEAASTDLAVVEGRISRKNMDPGWLEPEFERISRSLVRLLELNYSGMMSLQIKTPPFQPVNPLQPELALGDELAKYMKDAFAASLVFRDAGDSPEQANAVLKGDYSEMGHAMVFHVSILDKNTGRHLAGAKILTDLQSIPEQMLQPKIQSLDDLTQTVSQLIIEEAINKKKIINEAIGKNNRQDLTNPNNRVYIGRHNFHDTGLNAITPLGLRIFENLKSIFGKNRFFSVTDDPSAHADLILSGQYVQDHEAMVLSLDLNRLEKSSYGCRKTIIASAQAKMGLQFCRTTWFKANLKGHINFLMYRLENEAMAKRPCRNRTDVVINKFKLENKQRYSLFSDYLNDCCLDYFASSLYFSPVTHTQKIVTRSLTRRTRTIVATKNPEATIASVAKVSHFISGSFWPKDNGTIEIKTTLENIDGKILAAEQTIVKAADIDSDWLNSPEPEIILPPTAELFVELFTQKGRNNLSFGKGEEIIFFAKANKPVYIKIFTSDAQQQVFRIYPNEFEKKSLLFRAGEVTAIPGAQYSDNFKFEIQGTTGNEQVVAFASDRPLPDLPGSKDAVYGMKQINLSINEIADWFTDYARKRGIALSWDLLPVLTQE</sequence>
<evidence type="ECO:0000259" key="2">
    <source>
        <dbReference type="Pfam" id="PF14326"/>
    </source>
</evidence>
<keyword evidence="1" id="KW-0732">Signal</keyword>
<protein>
    <recommendedName>
        <fullName evidence="2">DUF4384 domain-containing protein</fullName>
    </recommendedName>
</protein>
<evidence type="ECO:0000313" key="3">
    <source>
        <dbReference type="EMBL" id="SDU57142.1"/>
    </source>
</evidence>
<reference evidence="4" key="1">
    <citation type="submission" date="2016-10" db="EMBL/GenBank/DDBJ databases">
        <authorList>
            <person name="Varghese N."/>
            <person name="Submissions S."/>
        </authorList>
    </citation>
    <scope>NUCLEOTIDE SEQUENCE [LARGE SCALE GENOMIC DNA]</scope>
    <source>
        <strain evidence="4">DSM 3384</strain>
    </source>
</reference>
<name>A0A1H2JLC0_9BACT</name>
<dbReference type="Proteomes" id="UP000199608">
    <property type="component" value="Unassembled WGS sequence"/>
</dbReference>
<dbReference type="PANTHER" id="PTHR36194:SF1">
    <property type="entry name" value="S-LAYER-LIKE PROTEIN"/>
    <property type="match status" value="1"/>
</dbReference>
<dbReference type="Pfam" id="PF14326">
    <property type="entry name" value="DUF4384"/>
    <property type="match status" value="1"/>
</dbReference>
<dbReference type="InterPro" id="IPR025493">
    <property type="entry name" value="DUF4384"/>
</dbReference>
<dbReference type="AlphaFoldDB" id="A0A1H2JLC0"/>
<dbReference type="EMBL" id="FNLL01000013">
    <property type="protein sequence ID" value="SDU57142.1"/>
    <property type="molecule type" value="Genomic_DNA"/>
</dbReference>
<dbReference type="RefSeq" id="WP_092237364.1">
    <property type="nucleotide sequence ID" value="NZ_FNLL01000013.1"/>
</dbReference>
<gene>
    <name evidence="3" type="ORF">SAMN04487931_11370</name>
</gene>
<evidence type="ECO:0000313" key="4">
    <source>
        <dbReference type="Proteomes" id="UP000199608"/>
    </source>
</evidence>
<organism evidence="3 4">
    <name type="scientific">Desulfobacula phenolica</name>
    <dbReference type="NCBI Taxonomy" id="90732"/>
    <lineage>
        <taxon>Bacteria</taxon>
        <taxon>Pseudomonadati</taxon>
        <taxon>Thermodesulfobacteriota</taxon>
        <taxon>Desulfobacteria</taxon>
        <taxon>Desulfobacterales</taxon>
        <taxon>Desulfobacteraceae</taxon>
        <taxon>Desulfobacula</taxon>
    </lineage>
</organism>
<feature type="chain" id="PRO_5011667691" description="DUF4384 domain-containing protein" evidence="1">
    <location>
        <begin position="22"/>
        <end position="729"/>
    </location>
</feature>
<keyword evidence="4" id="KW-1185">Reference proteome</keyword>
<feature type="domain" description="DUF4384" evidence="2">
    <location>
        <begin position="598"/>
        <end position="679"/>
    </location>
</feature>
<dbReference type="PROSITE" id="PS51257">
    <property type="entry name" value="PROKAR_LIPOPROTEIN"/>
    <property type="match status" value="1"/>
</dbReference>
<proteinExistence type="predicted"/>
<evidence type="ECO:0000256" key="1">
    <source>
        <dbReference type="SAM" id="SignalP"/>
    </source>
</evidence>
<feature type="signal peptide" evidence="1">
    <location>
        <begin position="1"/>
        <end position="21"/>
    </location>
</feature>
<dbReference type="PANTHER" id="PTHR36194">
    <property type="entry name" value="S-LAYER-LIKE PROTEIN"/>
    <property type="match status" value="1"/>
</dbReference>